<dbReference type="EMBL" id="MTEJ01000701">
    <property type="protein sequence ID" value="OQW99347.1"/>
    <property type="molecule type" value="Genomic_DNA"/>
</dbReference>
<accession>A0A1Y1Q8J2</accession>
<evidence type="ECO:0000313" key="1">
    <source>
        <dbReference type="EMBL" id="OQW99347.1"/>
    </source>
</evidence>
<proteinExistence type="predicted"/>
<reference evidence="1 2" key="1">
    <citation type="submission" date="2017-01" db="EMBL/GenBank/DDBJ databases">
        <title>Novel large sulfur bacteria in the metagenomes of groundwater-fed chemosynthetic microbial mats in the Lake Huron basin.</title>
        <authorList>
            <person name="Sharrar A.M."/>
            <person name="Flood B.E."/>
            <person name="Bailey J.V."/>
            <person name="Jones D.S."/>
            <person name="Biddanda B."/>
            <person name="Ruberg S.A."/>
            <person name="Marcus D.N."/>
            <person name="Dick G.J."/>
        </authorList>
    </citation>
    <scope>NUCLEOTIDE SEQUENCE [LARGE SCALE GENOMIC DNA]</scope>
    <source>
        <strain evidence="1">A8</strain>
    </source>
</reference>
<protein>
    <submittedName>
        <fullName evidence="1">Uncharacterized protein</fullName>
    </submittedName>
</protein>
<organism evidence="1 2">
    <name type="scientific">Thiothrix lacustris</name>
    <dbReference type="NCBI Taxonomy" id="525917"/>
    <lineage>
        <taxon>Bacteria</taxon>
        <taxon>Pseudomonadati</taxon>
        <taxon>Pseudomonadota</taxon>
        <taxon>Gammaproteobacteria</taxon>
        <taxon>Thiotrichales</taxon>
        <taxon>Thiotrichaceae</taxon>
        <taxon>Thiothrix</taxon>
    </lineage>
</organism>
<dbReference type="AlphaFoldDB" id="A0A1Y1Q8J2"/>
<gene>
    <name evidence="1" type="ORF">BWK73_50660</name>
</gene>
<evidence type="ECO:0000313" key="2">
    <source>
        <dbReference type="Proteomes" id="UP000192491"/>
    </source>
</evidence>
<comment type="caution">
    <text evidence="1">The sequence shown here is derived from an EMBL/GenBank/DDBJ whole genome shotgun (WGS) entry which is preliminary data.</text>
</comment>
<sequence length="100" mass="11118">MKSTQATKAFAQQINAMHAANGLTWSSPEGRGLAEQIRQYKARVVAHHRRNGMTWKDWQGDIAAMLKAVPLDLASINAPFHVHVVIDVFSTRLLGRRKAA</sequence>
<name>A0A1Y1Q8J2_9GAMM</name>
<dbReference type="Proteomes" id="UP000192491">
    <property type="component" value="Unassembled WGS sequence"/>
</dbReference>